<dbReference type="InterPro" id="IPR027417">
    <property type="entry name" value="P-loop_NTPase"/>
</dbReference>
<dbReference type="EMBL" id="FZMO01000201">
    <property type="protein sequence ID" value="SNQ48808.1"/>
    <property type="molecule type" value="Genomic_DNA"/>
</dbReference>
<dbReference type="RefSeq" id="WP_101832422.1">
    <property type="nucleotide sequence ID" value="NZ_FZMO01000201.1"/>
</dbReference>
<dbReference type="Proteomes" id="UP000234331">
    <property type="component" value="Unassembled WGS sequence"/>
</dbReference>
<name>A0A2I2KT10_9ACTN</name>
<feature type="region of interest" description="Disordered" evidence="1">
    <location>
        <begin position="1338"/>
        <end position="1359"/>
    </location>
</feature>
<feature type="compositionally biased region" description="Low complexity" evidence="1">
    <location>
        <begin position="988"/>
        <end position="1000"/>
    </location>
</feature>
<accession>A0A2I2KT10</accession>
<dbReference type="SUPFAM" id="SSF52540">
    <property type="entry name" value="P-loop containing nucleoside triphosphate hydrolases"/>
    <property type="match status" value="1"/>
</dbReference>
<proteinExistence type="predicted"/>
<keyword evidence="3" id="KW-1185">Reference proteome</keyword>
<evidence type="ECO:0000256" key="1">
    <source>
        <dbReference type="SAM" id="MobiDB-lite"/>
    </source>
</evidence>
<evidence type="ECO:0000313" key="2">
    <source>
        <dbReference type="EMBL" id="SNQ48808.1"/>
    </source>
</evidence>
<feature type="region of interest" description="Disordered" evidence="1">
    <location>
        <begin position="824"/>
        <end position="853"/>
    </location>
</feature>
<evidence type="ECO:0000313" key="3">
    <source>
        <dbReference type="Proteomes" id="UP000234331"/>
    </source>
</evidence>
<feature type="compositionally biased region" description="Acidic residues" evidence="1">
    <location>
        <begin position="830"/>
        <end position="844"/>
    </location>
</feature>
<feature type="region of interest" description="Disordered" evidence="1">
    <location>
        <begin position="1543"/>
        <end position="1579"/>
    </location>
</feature>
<reference evidence="2 3" key="1">
    <citation type="submission" date="2017-06" db="EMBL/GenBank/DDBJ databases">
        <authorList>
            <person name="Kim H.J."/>
            <person name="Triplett B.A."/>
        </authorList>
    </citation>
    <scope>NUCLEOTIDE SEQUENCE [LARGE SCALE GENOMIC DNA]</scope>
    <source>
        <strain evidence="2">FRACA_ARgP5</strain>
    </source>
</reference>
<protein>
    <submittedName>
        <fullName evidence="2">Uncharacterized protein</fullName>
    </submittedName>
</protein>
<dbReference type="OrthoDB" id="3585209at2"/>
<organism evidence="2 3">
    <name type="scientific">Frankia canadensis</name>
    <dbReference type="NCBI Taxonomy" id="1836972"/>
    <lineage>
        <taxon>Bacteria</taxon>
        <taxon>Bacillati</taxon>
        <taxon>Actinomycetota</taxon>
        <taxon>Actinomycetes</taxon>
        <taxon>Frankiales</taxon>
        <taxon>Frankiaceae</taxon>
        <taxon>Frankia</taxon>
    </lineage>
</organism>
<sequence length="2022" mass="212758">MNPPADSLADLTALRAWARLESLREFDAAQLCLLALLPEWTDDTAERFGLVPAADLAGLLARLDDAGLVERRQSPGPHRGVRTVFWLRLSRRDEIGRYLRGDDVPVNVDEEIDRLARAIRTALDAPGGTARDLAAAFEPWLEVAGTHRADRSGTALFHRVDEYVMAEGGLAAATRLVAAARTVGAISGGTLAEAARRAGWRLDRAHRDAQDAEYLRDYQPRADVEEVLEELLDGERPGAPWALHLIGDGGIGKTMLLRHLSSGSFATARDLARFPVARVDFDHLDPRYPEHRPAEVLLALADELAGYGASRNWYSSYRRFRDAAGALHEQIGRLGAQAERDAAAGAAPPQPVYGSALLPAGGPTRSTVSLIRAAAAQTVRALFDEVVRAFARVLRELDRPRVVLVLDTCEELAKLYPPGAAAPAIDRTFDLLERLHDELPDVRVVLAGRRPLVPPADEQARAAGPRLRQRDYLRVVRVTGFTAAEANRFLDAAGAASTGPRPAGALRAALLHRARTPSSGADGERYNPFELAAYRDWIVREPDLDPRVLRAAGDPLVERRIIHRLADDDTRGALAVAAELGRFDLAMVTPALERAGLAARAAFDGLASQEWTQVRALGPDGRPSLLEVDEHLRDRIRAVVAAEPDRYPLDRAGLGRDAAALVRTGALGDVTPEAVETAVRLQPADQAAVFWVDLEERIAAAGEWAWAAQVATRCAGVERPRADAAEAADGLARPTSAATTIMAAILATGAAAHIHTGEQALAGPLWQAVLHHVPHHPLPGQRATLASRALLGELAAGGAPNPLLAGSPPDVDRALRLLTSRTSPGTADLIDAEPTDLDLDELDGSDPRWGEPNWDEWVAGGPVMARRRPSRQAAAHPLAVVTAFAGRPDLVPAGSALAALQAVAEGPLTGRDGREANAPGETEAPGQTITDRLRDADPVVRLAAEVFTAQLALRAAVDPPSGRPLYGSLPIVPLADEGGPAASRRGQEAGANPAEEAPGSGRPGEVFTTGSPTVLIARLAAAIAAARRAARVAGATSAGSTSSGSTSAVAAATASVRPAGAVDWADWAVPPGLVDRAELAVLRLRAQHDPVSPPPDLSGAGLDEVLSRIGDVDAERRVATALRLALDHRVLPRDVLGRFDGCLVYRPGRSPTSWLHRQVRPLAVEVADAWTALGEPSRAADILVRYREAARLAGDDPDAVEDCDLALLELCRRYRTTEFSPSIRQLARTGSPRLRAAAWLVLSLVEGQHPETPVEAGGWHAWWRCQDHRALLAGGALRHLRPPLSTEPSWPALTAEVDRLELRLLIGSTPPPASVEDLGDRLRDPELRLRLAALVDTSRATPPSQATPPGLVTPPGPARPPGTADLVGAVLAGMPALAGARLAVRVAEELAPRLPREAAALLRAPDGTPRTITRLHRAGDDFAAAAADVLRVRVRQRAGLDSGAPTPDVDWRPLAYWPAWRARVAATALADWEVDTAPQPVADPARTPGELLADVIPPPPWDDTTGPTAARMSVDPPARTDRLVPAGAAARDDRVAMGTIPRANPAGSWPAHAEPVHGHRGPESSVADAGAERPAAGRGAGGRRWKVLAAVAVAAVVRSRVAGRSGSLPRFGVVLGLGGPGAGQDGQYRLRPGHQVTVRSGQVHVADTRLAPAVFLHSRTPDGALAARLAERGRLWCARVRPGERTLWRVDGERITGPPGRLGPRRGWERDLRVVTLDVDEADRAGDWESRLAAALPASLARTVVFARLRAGRAEPGAATPKPTPVASPGGGTRAVWPSIGESSIVEPSIGEPAAGGAYVGPRHLRPTDGAGRPVSVPGVVHAVGTPVRTGSGLRLRVSDPDAGPALAGDGALLGIEDLGVDTAGLTVLQADLIDGPATPLGDDREGFVDLAIAALDAGAPAVLVLPPLPDRSAAVVAAALRGTATSLAAPTASRGRRAGSPSAEHPGERVLPVLAARTAKEIIEVFPTGEHAFEAGGHGRRTGASSGAAVALPGVEPAVGTGRDEPTPDSRAAGDVLLFLR</sequence>
<feature type="region of interest" description="Disordered" evidence="1">
    <location>
        <begin position="977"/>
        <end position="1008"/>
    </location>
</feature>
<gene>
    <name evidence="2" type="ORF">FRACA_280030</name>
</gene>